<feature type="domain" description="Glycosyl transferase family 1" evidence="2">
    <location>
        <begin position="174"/>
        <end position="281"/>
    </location>
</feature>
<dbReference type="EMBL" id="CP112998">
    <property type="protein sequence ID" value="WAC13221.1"/>
    <property type="molecule type" value="Genomic_DNA"/>
</dbReference>
<name>A0A9E8NDY0_9BACT</name>
<dbReference type="Proteomes" id="UP001164653">
    <property type="component" value="Chromosome"/>
</dbReference>
<keyword evidence="1" id="KW-1133">Transmembrane helix</keyword>
<dbReference type="PANTHER" id="PTHR12526">
    <property type="entry name" value="GLYCOSYLTRANSFERASE"/>
    <property type="match status" value="1"/>
</dbReference>
<accession>A0A9E8NDY0</accession>
<dbReference type="AlphaFoldDB" id="A0A9E8NDY0"/>
<dbReference type="SUPFAM" id="SSF53756">
    <property type="entry name" value="UDP-Glycosyltransferase/glycogen phosphorylase"/>
    <property type="match status" value="1"/>
</dbReference>
<evidence type="ECO:0000313" key="5">
    <source>
        <dbReference type="Proteomes" id="UP001164653"/>
    </source>
</evidence>
<feature type="domain" description="Glycosyltransferase subfamily 4-like N-terminal" evidence="3">
    <location>
        <begin position="16"/>
        <end position="160"/>
    </location>
</feature>
<organism evidence="4 5">
    <name type="scientific">Dyadobacter pollutisoli</name>
    <dbReference type="NCBI Taxonomy" id="2910158"/>
    <lineage>
        <taxon>Bacteria</taxon>
        <taxon>Pseudomonadati</taxon>
        <taxon>Bacteroidota</taxon>
        <taxon>Cytophagia</taxon>
        <taxon>Cytophagales</taxon>
        <taxon>Spirosomataceae</taxon>
        <taxon>Dyadobacter</taxon>
    </lineage>
</organism>
<dbReference type="Pfam" id="PF00534">
    <property type="entry name" value="Glycos_transf_1"/>
    <property type="match status" value="1"/>
</dbReference>
<dbReference type="GO" id="GO:0016757">
    <property type="term" value="F:glycosyltransferase activity"/>
    <property type="evidence" value="ECO:0007669"/>
    <property type="project" value="InterPro"/>
</dbReference>
<keyword evidence="1" id="KW-0472">Membrane</keyword>
<gene>
    <name evidence="4" type="ORF">ON006_04495</name>
</gene>
<evidence type="ECO:0000259" key="3">
    <source>
        <dbReference type="Pfam" id="PF13439"/>
    </source>
</evidence>
<proteinExistence type="predicted"/>
<sequence>MKVLHVGAKNYPPAHGGTERVVYNIVNAIASVDFYLMVEWDQPQTDRISVLPEGKNYFGKMSYILNFAKKNGIDIIHFHNEKYIPMAMMLSLVFHKIVLTVHGVHFRSPKFSLFNRLVFWVVDILGTVFLPRMVYCSEYDSIAFSKYIFFRKTYYINNGTNICETPQEKNDIQYPDTYIYLGRITPAKNVVRLVDAATEQKIKVHLYGVLDKQCPDYCDLVLAKVNESDYVEYKGTVSHDKVFGTMKKYRAFLYITIMEGLPLAVLEAGSCDIPLILSNIPHHTYLKFPNVKYVDVKNPQIPRPSEITSERANRKHVLDHFSNEQMGKEYLEIYNSFS</sequence>
<evidence type="ECO:0000313" key="4">
    <source>
        <dbReference type="EMBL" id="WAC13221.1"/>
    </source>
</evidence>
<dbReference type="Gene3D" id="3.40.50.2000">
    <property type="entry name" value="Glycogen Phosphorylase B"/>
    <property type="match status" value="2"/>
</dbReference>
<evidence type="ECO:0000256" key="1">
    <source>
        <dbReference type="SAM" id="Phobius"/>
    </source>
</evidence>
<reference evidence="4" key="1">
    <citation type="submission" date="2022-11" db="EMBL/GenBank/DDBJ databases">
        <title>Dyadobacter pollutisoli sp. nov., isolated from plastic dumped soil.</title>
        <authorList>
            <person name="Kim J.M."/>
            <person name="Kim K.R."/>
            <person name="Lee J.K."/>
            <person name="Hao L."/>
            <person name="Jeon C.O."/>
        </authorList>
    </citation>
    <scope>NUCLEOTIDE SEQUENCE</scope>
    <source>
        <strain evidence="4">U1</strain>
    </source>
</reference>
<protein>
    <submittedName>
        <fullName evidence="4">Glycosyltransferase family 4 protein</fullName>
    </submittedName>
</protein>
<evidence type="ECO:0000259" key="2">
    <source>
        <dbReference type="Pfam" id="PF00534"/>
    </source>
</evidence>
<feature type="transmembrane region" description="Helical" evidence="1">
    <location>
        <begin position="117"/>
        <end position="135"/>
    </location>
</feature>
<dbReference type="KEGG" id="dpf:ON006_04495"/>
<dbReference type="CDD" id="cd03801">
    <property type="entry name" value="GT4_PimA-like"/>
    <property type="match status" value="1"/>
</dbReference>
<dbReference type="RefSeq" id="WP_244824997.1">
    <property type="nucleotide sequence ID" value="NZ_CP112998.1"/>
</dbReference>
<dbReference type="InterPro" id="IPR028098">
    <property type="entry name" value="Glyco_trans_4-like_N"/>
</dbReference>
<feature type="transmembrane region" description="Helical" evidence="1">
    <location>
        <begin position="83"/>
        <end position="105"/>
    </location>
</feature>
<keyword evidence="1" id="KW-0812">Transmembrane</keyword>
<feature type="transmembrane region" description="Helical" evidence="1">
    <location>
        <begin position="21"/>
        <end position="38"/>
    </location>
</feature>
<keyword evidence="5" id="KW-1185">Reference proteome</keyword>
<dbReference type="Pfam" id="PF13439">
    <property type="entry name" value="Glyco_transf_4"/>
    <property type="match status" value="1"/>
</dbReference>
<dbReference type="InterPro" id="IPR001296">
    <property type="entry name" value="Glyco_trans_1"/>
</dbReference>